<keyword evidence="3" id="KW-0808">Transferase</keyword>
<accession>A0A7R9KM92</accession>
<dbReference type="Gene3D" id="3.40.50.2000">
    <property type="entry name" value="Glycogen Phosphorylase B"/>
    <property type="match status" value="2"/>
</dbReference>
<evidence type="ECO:0000313" key="4">
    <source>
        <dbReference type="EMBL" id="CAD7625786.1"/>
    </source>
</evidence>
<evidence type="ECO:0000256" key="3">
    <source>
        <dbReference type="ARBA" id="ARBA00022679"/>
    </source>
</evidence>
<organism evidence="4">
    <name type="scientific">Medioppia subpectinata</name>
    <dbReference type="NCBI Taxonomy" id="1979941"/>
    <lineage>
        <taxon>Eukaryota</taxon>
        <taxon>Metazoa</taxon>
        <taxon>Ecdysozoa</taxon>
        <taxon>Arthropoda</taxon>
        <taxon>Chelicerata</taxon>
        <taxon>Arachnida</taxon>
        <taxon>Acari</taxon>
        <taxon>Acariformes</taxon>
        <taxon>Sarcoptiformes</taxon>
        <taxon>Oribatida</taxon>
        <taxon>Brachypylina</taxon>
        <taxon>Oppioidea</taxon>
        <taxon>Oppiidae</taxon>
        <taxon>Medioppia</taxon>
    </lineage>
</organism>
<dbReference type="PANTHER" id="PTHR48043">
    <property type="entry name" value="EG:EG0003.4 PROTEIN-RELATED"/>
    <property type="match status" value="1"/>
</dbReference>
<dbReference type="GO" id="GO:0008194">
    <property type="term" value="F:UDP-glycosyltransferase activity"/>
    <property type="evidence" value="ECO:0007669"/>
    <property type="project" value="InterPro"/>
</dbReference>
<dbReference type="InterPro" id="IPR050271">
    <property type="entry name" value="UDP-glycosyltransferase"/>
</dbReference>
<dbReference type="InterPro" id="IPR002213">
    <property type="entry name" value="UDP_glucos_trans"/>
</dbReference>
<dbReference type="OrthoDB" id="5835829at2759"/>
<protein>
    <recommendedName>
        <fullName evidence="6">UDP-glycosyltransferase</fullName>
    </recommendedName>
</protein>
<dbReference type="SUPFAM" id="SSF53756">
    <property type="entry name" value="UDP-Glycosyltransferase/glycogen phosphorylase"/>
    <property type="match status" value="1"/>
</dbReference>
<evidence type="ECO:0000256" key="1">
    <source>
        <dbReference type="ARBA" id="ARBA00009995"/>
    </source>
</evidence>
<proteinExistence type="inferred from homology"/>
<evidence type="ECO:0008006" key="6">
    <source>
        <dbReference type="Google" id="ProtNLM"/>
    </source>
</evidence>
<keyword evidence="5" id="KW-1185">Reference proteome</keyword>
<comment type="similarity">
    <text evidence="1">Belongs to the UDP-glycosyltransferase family.</text>
</comment>
<dbReference type="Proteomes" id="UP000759131">
    <property type="component" value="Unassembled WGS sequence"/>
</dbReference>
<dbReference type="CDD" id="cd03784">
    <property type="entry name" value="GT1_Gtf-like"/>
    <property type="match status" value="1"/>
</dbReference>
<name>A0A7R9KM92_9ACAR</name>
<dbReference type="EMBL" id="OC857894">
    <property type="protein sequence ID" value="CAD7625786.1"/>
    <property type="molecule type" value="Genomic_DNA"/>
</dbReference>
<keyword evidence="2" id="KW-0328">Glycosyltransferase</keyword>
<evidence type="ECO:0000256" key="2">
    <source>
        <dbReference type="ARBA" id="ARBA00022676"/>
    </source>
</evidence>
<gene>
    <name evidence="4" type="ORF">OSB1V03_LOCUS6219</name>
</gene>
<sequence length="433" mass="48859">MSSTRLTILFAPLEYHGHVNACHGIAERLRDRGHRIVFAIDSLFEGKLRAHGFEEQLLSLPDHLQDDESEVEFINRNHDLFKADPLTVADKFIAYGFHIFLRNLKAIDAQYRQILAKVRPHLIAIDSYMGSPALIGSGIPFILIYSAAPLMLFNDHRLPPPWSGFGMNSDKTSWTAFRDRFEEMFADVKRDTNAWFAAEGIGQLPASGSNSLLHPESRYLNVYMYPKELDYHSETQSLAPNWKRVDGFVRTTGETFTIPESLAERSGKLVMLSMGSIGCALLDLMVRLTTILAKSEHRFIVTKGPLHDQYELPDNMYGQPFLPQTAVLPMIDLVITHGGNNTVTECFYYGKPMLVMPLFADQLDNAQRIRETGLGLTLNPFFCTEDQLLKTVDTIVNDLSLAEMMALIGERIRSTDDKSVIADIIEDICVNKK</sequence>
<evidence type="ECO:0000313" key="5">
    <source>
        <dbReference type="Proteomes" id="UP000759131"/>
    </source>
</evidence>
<dbReference type="Pfam" id="PF00201">
    <property type="entry name" value="UDPGT"/>
    <property type="match status" value="1"/>
</dbReference>
<dbReference type="EMBL" id="CAJPIZ010003319">
    <property type="protein sequence ID" value="CAG2106216.1"/>
    <property type="molecule type" value="Genomic_DNA"/>
</dbReference>
<reference evidence="4" key="1">
    <citation type="submission" date="2020-11" db="EMBL/GenBank/DDBJ databases">
        <authorList>
            <person name="Tran Van P."/>
        </authorList>
    </citation>
    <scope>NUCLEOTIDE SEQUENCE</scope>
</reference>
<dbReference type="AlphaFoldDB" id="A0A7R9KM92"/>
<dbReference type="PANTHER" id="PTHR48043:SF145">
    <property type="entry name" value="FI06409P-RELATED"/>
    <property type="match status" value="1"/>
</dbReference>